<dbReference type="Proteomes" id="UP000064249">
    <property type="component" value="Unassembled WGS sequence"/>
</dbReference>
<accession>A0A101FZ29</accession>
<sequence length="194" mass="21660">MNYKNISAVILAAGESSRLGTPKQLIPWRGMTLLTYTIQQIEDAGINDIVVVLGAFAEKIKKTINNEQLRIVINNQWASGKASTIRTGINAVPKDKQAAVIFLCDQPYLSSDLIRTVIENGESALEADIIAPRVKSQICNPVLFKRTTFNAFNALQGEEGGKQLFSRFKMQTFLWQDERILLDVDTVDDLKNMN</sequence>
<dbReference type="GO" id="GO:0016779">
    <property type="term" value="F:nucleotidyltransferase activity"/>
    <property type="evidence" value="ECO:0007669"/>
    <property type="project" value="UniProtKB-ARBA"/>
</dbReference>
<evidence type="ECO:0000259" key="1">
    <source>
        <dbReference type="Pfam" id="PF12804"/>
    </source>
</evidence>
<dbReference type="EMBL" id="LGFU01000004">
    <property type="protein sequence ID" value="KUK46923.1"/>
    <property type="molecule type" value="Genomic_DNA"/>
</dbReference>
<name>A0A101FZ29_9CHLR</name>
<dbReference type="InterPro" id="IPR029044">
    <property type="entry name" value="Nucleotide-diphossugar_trans"/>
</dbReference>
<evidence type="ECO:0000313" key="2">
    <source>
        <dbReference type="EMBL" id="KUK46923.1"/>
    </source>
</evidence>
<reference evidence="2 3" key="1">
    <citation type="journal article" date="2015" name="MBio">
        <title>Genome-Resolved Metagenomic Analysis Reveals Roles for Candidate Phyla and Other Microbial Community Members in Biogeochemical Transformations in Oil Reservoirs.</title>
        <authorList>
            <person name="Hu P."/>
            <person name="Tom L."/>
            <person name="Singh A."/>
            <person name="Thomas B.C."/>
            <person name="Baker B.J."/>
            <person name="Piceno Y.M."/>
            <person name="Andersen G.L."/>
            <person name="Banfield J.F."/>
        </authorList>
    </citation>
    <scope>NUCLEOTIDE SEQUENCE [LARGE SCALE GENOMIC DNA]</scope>
    <source>
        <strain evidence="2">46_16</strain>
    </source>
</reference>
<dbReference type="SUPFAM" id="SSF53448">
    <property type="entry name" value="Nucleotide-diphospho-sugar transferases"/>
    <property type="match status" value="1"/>
</dbReference>
<dbReference type="PANTHER" id="PTHR43777">
    <property type="entry name" value="MOLYBDENUM COFACTOR CYTIDYLYLTRANSFERASE"/>
    <property type="match status" value="1"/>
</dbReference>
<protein>
    <recommendedName>
        <fullName evidence="1">MobA-like NTP transferase domain-containing protein</fullName>
    </recommendedName>
</protein>
<dbReference type="InterPro" id="IPR025877">
    <property type="entry name" value="MobA-like_NTP_Trfase"/>
</dbReference>
<dbReference type="AlphaFoldDB" id="A0A101FZ29"/>
<proteinExistence type="predicted"/>
<dbReference type="PANTHER" id="PTHR43777:SF1">
    <property type="entry name" value="MOLYBDENUM COFACTOR CYTIDYLYLTRANSFERASE"/>
    <property type="match status" value="1"/>
</dbReference>
<feature type="domain" description="MobA-like NTP transferase" evidence="1">
    <location>
        <begin position="8"/>
        <end position="167"/>
    </location>
</feature>
<comment type="caution">
    <text evidence="2">The sequence shown here is derived from an EMBL/GenBank/DDBJ whole genome shotgun (WGS) entry which is preliminary data.</text>
</comment>
<evidence type="ECO:0000313" key="3">
    <source>
        <dbReference type="Proteomes" id="UP000064249"/>
    </source>
</evidence>
<dbReference type="Gene3D" id="3.90.550.10">
    <property type="entry name" value="Spore Coat Polysaccharide Biosynthesis Protein SpsA, Chain A"/>
    <property type="match status" value="1"/>
</dbReference>
<organism evidence="2 3">
    <name type="scientific">Anaerolinea thermophila</name>
    <dbReference type="NCBI Taxonomy" id="167964"/>
    <lineage>
        <taxon>Bacteria</taxon>
        <taxon>Bacillati</taxon>
        <taxon>Chloroflexota</taxon>
        <taxon>Anaerolineae</taxon>
        <taxon>Anaerolineales</taxon>
        <taxon>Anaerolineaceae</taxon>
        <taxon>Anaerolinea</taxon>
    </lineage>
</organism>
<dbReference type="Pfam" id="PF12804">
    <property type="entry name" value="NTP_transf_3"/>
    <property type="match status" value="1"/>
</dbReference>
<dbReference type="CDD" id="cd04182">
    <property type="entry name" value="GT_2_like_f"/>
    <property type="match status" value="1"/>
</dbReference>
<gene>
    <name evidence="2" type="ORF">XD73_0244</name>
</gene>